<dbReference type="AlphaFoldDB" id="C6SC61"/>
<sequence>MNYTELQSQYESFAKFLSLPTAETQTQVFGCFRPKYPPNSTQIPP</sequence>
<dbReference type="EMBL" id="AM889137">
    <property type="protein sequence ID" value="CBA05673.1"/>
    <property type="molecule type" value="Genomic_DNA"/>
</dbReference>
<proteinExistence type="predicted"/>
<gene>
    <name evidence="1" type="ORF">NME_0877</name>
</gene>
<organism evidence="1">
    <name type="scientific">Neisseria meningitidis alpha153</name>
    <dbReference type="NCBI Taxonomy" id="663926"/>
    <lineage>
        <taxon>Bacteria</taxon>
        <taxon>Pseudomonadati</taxon>
        <taxon>Pseudomonadota</taxon>
        <taxon>Betaproteobacteria</taxon>
        <taxon>Neisseriales</taxon>
        <taxon>Neisseriaceae</taxon>
        <taxon>Neisseria</taxon>
    </lineage>
</organism>
<accession>C6SC61</accession>
<name>C6SC61_NEIME</name>
<reference evidence="1" key="1">
    <citation type="journal article" date="2008" name="Proc. Natl. Acad. Sci. U.S.A.">
        <title>Whole-genome comparison of disease and carriage strains provides insights into virulence evolution in Neisseria meningitidis.</title>
        <authorList>
            <person name="Schoen C."/>
            <person name="Blom J."/>
            <person name="Claus H."/>
            <person name="Schramm-Glueck A."/>
            <person name="Brandt P."/>
            <person name="Mueller T."/>
            <person name="Goesmann A."/>
            <person name="Joseph B."/>
            <person name="Konietzny S."/>
            <person name="Kurzai O."/>
            <person name="Schmitt C."/>
            <person name="Friedrich T."/>
            <person name="Linke B."/>
            <person name="Vogel U."/>
            <person name="Frosch M."/>
        </authorList>
    </citation>
    <scope>NUCLEOTIDE SEQUENCE</scope>
    <source>
        <strain evidence="1">Alpha153</strain>
    </source>
</reference>
<protein>
    <submittedName>
        <fullName evidence="1">Uncharacterized protein</fullName>
    </submittedName>
</protein>
<evidence type="ECO:0000313" key="1">
    <source>
        <dbReference type="EMBL" id="CBA05673.1"/>
    </source>
</evidence>